<proteinExistence type="predicted"/>
<gene>
    <name evidence="2" type="ORF">TM448A00583_0026</name>
</gene>
<dbReference type="Gene3D" id="1.10.260.40">
    <property type="entry name" value="lambda repressor-like DNA-binding domains"/>
    <property type="match status" value="1"/>
</dbReference>
<dbReference type="Pfam" id="PF13443">
    <property type="entry name" value="HTH_26"/>
    <property type="match status" value="1"/>
</dbReference>
<dbReference type="GO" id="GO:0003677">
    <property type="term" value="F:DNA binding"/>
    <property type="evidence" value="ECO:0007669"/>
    <property type="project" value="InterPro"/>
</dbReference>
<dbReference type="EMBL" id="MT144027">
    <property type="protein sequence ID" value="QJA46987.1"/>
    <property type="molecule type" value="Genomic_DNA"/>
</dbReference>
<dbReference type="InterPro" id="IPR001387">
    <property type="entry name" value="Cro/C1-type_HTH"/>
</dbReference>
<name>A0A6H1ZI42_9ZZZZ</name>
<evidence type="ECO:0000259" key="1">
    <source>
        <dbReference type="Pfam" id="PF13443"/>
    </source>
</evidence>
<dbReference type="SUPFAM" id="SSF47413">
    <property type="entry name" value="lambda repressor-like DNA-binding domains"/>
    <property type="match status" value="1"/>
</dbReference>
<dbReference type="AlphaFoldDB" id="A0A6H1ZI42"/>
<protein>
    <submittedName>
        <fullName evidence="2">Putative DNA binding, helix-turn-helix domain containing protein</fullName>
    </submittedName>
</protein>
<evidence type="ECO:0000313" key="2">
    <source>
        <dbReference type="EMBL" id="QJA46987.1"/>
    </source>
</evidence>
<reference evidence="2" key="1">
    <citation type="submission" date="2020-03" db="EMBL/GenBank/DDBJ databases">
        <title>The deep terrestrial virosphere.</title>
        <authorList>
            <person name="Holmfeldt K."/>
            <person name="Nilsson E."/>
            <person name="Simone D."/>
            <person name="Lopez-Fernandez M."/>
            <person name="Wu X."/>
            <person name="de Brujin I."/>
            <person name="Lundin D."/>
            <person name="Andersson A."/>
            <person name="Bertilsson S."/>
            <person name="Dopson M."/>
        </authorList>
    </citation>
    <scope>NUCLEOTIDE SEQUENCE</scope>
    <source>
        <strain evidence="2">TM448A00583</strain>
    </source>
</reference>
<organism evidence="2">
    <name type="scientific">viral metagenome</name>
    <dbReference type="NCBI Taxonomy" id="1070528"/>
    <lineage>
        <taxon>unclassified sequences</taxon>
        <taxon>metagenomes</taxon>
        <taxon>organismal metagenomes</taxon>
    </lineage>
</organism>
<feature type="domain" description="HTH cro/C1-type" evidence="1">
    <location>
        <begin position="4"/>
        <end position="61"/>
    </location>
</feature>
<sequence>MKGKLKKACKEKGITLYRVAKDSKVSISQLYLINQTPTLNVGANVILKIFKSSGLKPKDYLDNEAFE</sequence>
<accession>A0A6H1ZI42</accession>
<dbReference type="InterPro" id="IPR010982">
    <property type="entry name" value="Lambda_DNA-bd_dom_sf"/>
</dbReference>